<organism evidence="2 3">
    <name type="scientific">Xanthobacter oligotrophicus</name>
    <dbReference type="NCBI Taxonomy" id="2607286"/>
    <lineage>
        <taxon>Bacteria</taxon>
        <taxon>Pseudomonadati</taxon>
        <taxon>Pseudomonadota</taxon>
        <taxon>Alphaproteobacteria</taxon>
        <taxon>Hyphomicrobiales</taxon>
        <taxon>Xanthobacteraceae</taxon>
        <taxon>Xanthobacter</taxon>
    </lineage>
</organism>
<keyword evidence="3" id="KW-1185">Reference proteome</keyword>
<gene>
    <name evidence="2" type="ORF">V5F32_04825</name>
</gene>
<dbReference type="EMBL" id="JBAFVH010000002">
    <property type="protein sequence ID" value="MFG1371481.1"/>
    <property type="molecule type" value="Genomic_DNA"/>
</dbReference>
<evidence type="ECO:0000313" key="3">
    <source>
        <dbReference type="Proteomes" id="UP001604002"/>
    </source>
</evidence>
<sequence>MPIIGAAVAGAVGLTGAAAAVAGSLINIGVAVGLAYVSRSLQGGSTAQETGLQTSVDLGGDQPRGFILGETGTAGHFVYFNTSGVNNFYLQEVYVLGEGPHEDLTRIWVNGTEKGLTLVSSDQWKRTYSVNDFVSTIGGQTLFVDFWHGYQDQPVSADLVSYANPASRWTAQDRLAGMCYVTVRAGYVDTLYDSGVPRFLFGVKGRRLYDWRKDTTVGGSGAHRWDDEHSWEYSENPIVGLYNYQRGLTLGGELVVGMGVPPVDLISGMYTAAANACDVPVTEASGGEVARYRCATYVAANEEHGSVMQRILESCAGSLYERAGAYGPIAGVAQTVTFPTITDGDLVVGQLVRFAAKMSRSDLVNGVFGSYVSVADQYQLVAYPARTDAAAEAEDTEIRHVQVDYPQVPYQAQAQRLAELTLKLARLQATASITLGLAAIVLEPGDWVRWNSARYGDRTYVVLSLTQNTDQTVTLNLRQVSTAAYGWTVGDEAPAPTPGEESVPAAQANGVTGFSLLAMTLTGAGGVKSPAVRAFWTPITDQTITAVVLEYRIAGTTDVLSERTTAVGNGEYLLKAGLVSETEYEVRATIETTPARNVVWTAWLSVTTTAQVVPSTPAPNSITPAQFTEATRDLVVGRMLTAIETLQDGLSQLALIVADVDAAGDLNKRELSRSLTVQVGSALARFTEQIAVLASENAAIASQVTELEASMANVDASLKARFVVAVTPSGAIAAYELQTTAENASAGFRVIAQDDGAGHAIGQVSINADRFFITGSEDIGTAVFLVDNTGPTPVVYLNGDLIASGSITASKLDVAELSAIVANLGEIVAGIIRSADSRFYISADAGYILVTS</sequence>
<evidence type="ECO:0000313" key="2">
    <source>
        <dbReference type="EMBL" id="MFG1371481.1"/>
    </source>
</evidence>
<reference evidence="2 3" key="1">
    <citation type="submission" date="2024-02" db="EMBL/GenBank/DDBJ databases">
        <title>Expansion and revision of Xanthobacter and proposal of Roseixanthobacter gen. nov.</title>
        <authorList>
            <person name="Soltysiak M.P.M."/>
            <person name="Jalihal A."/>
            <person name="Ory A."/>
            <person name="Chrisophersen C."/>
            <person name="Lee A.D."/>
            <person name="Boulton J."/>
            <person name="Springer M."/>
        </authorList>
    </citation>
    <scope>NUCLEOTIDE SEQUENCE [LARGE SCALE GENOMIC DNA]</scope>
    <source>
        <strain evidence="2 3">23A</strain>
    </source>
</reference>
<evidence type="ECO:0000259" key="1">
    <source>
        <dbReference type="Pfam" id="PF13550"/>
    </source>
</evidence>
<dbReference type="Pfam" id="PF13550">
    <property type="entry name" value="Phage-tail_3"/>
    <property type="match status" value="1"/>
</dbReference>
<comment type="caution">
    <text evidence="2">The sequence shown here is derived from an EMBL/GenBank/DDBJ whole genome shotgun (WGS) entry which is preliminary data.</text>
</comment>
<feature type="domain" description="Tip attachment protein J" evidence="1">
    <location>
        <begin position="383"/>
        <end position="458"/>
    </location>
</feature>
<dbReference type="Proteomes" id="UP001604002">
    <property type="component" value="Unassembled WGS sequence"/>
</dbReference>
<dbReference type="InterPro" id="IPR032876">
    <property type="entry name" value="J_dom"/>
</dbReference>
<accession>A0ABW6ZRZ1</accession>
<protein>
    <submittedName>
        <fullName evidence="2">Phage tail protein</fullName>
    </submittedName>
</protein>
<name>A0ABW6ZRZ1_9HYPH</name>
<dbReference type="RefSeq" id="WP_393991462.1">
    <property type="nucleotide sequence ID" value="NZ_JBAFVH010000002.1"/>
</dbReference>
<proteinExistence type="predicted"/>